<feature type="region of interest" description="Disordered" evidence="1">
    <location>
        <begin position="414"/>
        <end position="469"/>
    </location>
</feature>
<reference evidence="3 4" key="1">
    <citation type="journal article" date="2024" name="G3 (Bethesda)">
        <title>Genome assembly of Hibiscus sabdariffa L. provides insights into metabolisms of medicinal natural products.</title>
        <authorList>
            <person name="Kim T."/>
        </authorList>
    </citation>
    <scope>NUCLEOTIDE SEQUENCE [LARGE SCALE GENOMIC DNA]</scope>
    <source>
        <strain evidence="3">TK-2024</strain>
        <tissue evidence="3">Old leaves</tissue>
    </source>
</reference>
<dbReference type="EMBL" id="JBBPBM010000049">
    <property type="protein sequence ID" value="KAK8519809.1"/>
    <property type="molecule type" value="Genomic_DNA"/>
</dbReference>
<dbReference type="Pfam" id="PF06972">
    <property type="entry name" value="GIP1_N"/>
    <property type="match status" value="1"/>
</dbReference>
<feature type="region of interest" description="Disordered" evidence="1">
    <location>
        <begin position="1"/>
        <end position="27"/>
    </location>
</feature>
<feature type="compositionally biased region" description="Gly residues" evidence="1">
    <location>
        <begin position="1"/>
        <end position="14"/>
    </location>
</feature>
<accession>A0ABR2CJJ2</accession>
<feature type="compositionally biased region" description="Polar residues" evidence="1">
    <location>
        <begin position="529"/>
        <end position="540"/>
    </location>
</feature>
<name>A0ABR2CJJ2_9ROSI</name>
<evidence type="ECO:0000313" key="3">
    <source>
        <dbReference type="EMBL" id="KAK8519809.1"/>
    </source>
</evidence>
<sequence>MSSKGGGGGGGGVSEGSRVSIPDNAKKTIQSIREITGKQHSDEEIYATLKECSMDPNETAQKLLYMDTFHDVKRKRDKKKEASVLFLSVGENITSSHLFYSPMAAGAQGRGGRGSRGNYYSSSGKDVGGGRNSFARRANGVNHSTDRGSMPSQVSQKVENNAQLHMTKTPTAIPNGTTILPNGSSNHGHGPQISVDGIVSETKGSLPVNKTTTISTQTDVKDVSIPAQSFSSVIKGQEKSASNLNAPVTSTTPSTLSVVNSSALDSGLSSTVSQHAGAVDTMNSEVGTQQEATELNHIQVNKLAPCDIDVSKTEKAVPAVPISMHGEEPRKSKVAEQVKKSKPVEQVVTSEVATVTGKASSQLLAGSNVHNGQHVTFPTHFQVSEALKNGLTFGSFDASFGQVSKHTNVTSLEINSARPVETSQGVDDTAGEPASSQGKLPAAEGDNPDQPEAPPEFEKVPESDCNVSSDADLKVERSNQEMHLHPESNQSIISNVPSYGLNFMPASTTHLSQFDVPDARTHDVSRLTNLVSGNSPAPSGSSTPPVQSSVAAAPQAVHLFRQPFPPNYFPYPHYLSPFYMHPMHQFLSPTGLPQQPSTGNVYMPPGATPPGVKFPLPQFKPGTNAGNPAHLAIPSGYGPLTSPPIGFNLPVPSVTSGSSSSKEDVAAMQLKENHIYTTGPLNEGSALWMPAPGHDLSNLQVNSLYNLSLHGQQLPFSPAQAGHGAFAGLYQSPPQTMAAPSNINTLLQQSQPMAAAVGTVGLPTGPYQQPQLAQVNWKTNY</sequence>
<dbReference type="InterPro" id="IPR009060">
    <property type="entry name" value="UBA-like_sf"/>
</dbReference>
<proteinExistence type="predicted"/>
<gene>
    <name evidence="3" type="ORF">V6N12_003780</name>
</gene>
<feature type="region of interest" description="Disordered" evidence="1">
    <location>
        <begin position="529"/>
        <end position="549"/>
    </location>
</feature>
<dbReference type="InterPro" id="IPR009719">
    <property type="entry name" value="GIP1_N"/>
</dbReference>
<keyword evidence="4" id="KW-1185">Reference proteome</keyword>
<evidence type="ECO:0000256" key="1">
    <source>
        <dbReference type="SAM" id="MobiDB-lite"/>
    </source>
</evidence>
<feature type="region of interest" description="Disordered" evidence="1">
    <location>
        <begin position="105"/>
        <end position="132"/>
    </location>
</feature>
<protein>
    <recommendedName>
        <fullName evidence="2">GBF-interacting protein 1 N-terminal domain-containing protein</fullName>
    </recommendedName>
</protein>
<evidence type="ECO:0000259" key="2">
    <source>
        <dbReference type="Pfam" id="PF06972"/>
    </source>
</evidence>
<evidence type="ECO:0000313" key="4">
    <source>
        <dbReference type="Proteomes" id="UP001472677"/>
    </source>
</evidence>
<organism evidence="3 4">
    <name type="scientific">Hibiscus sabdariffa</name>
    <name type="common">roselle</name>
    <dbReference type="NCBI Taxonomy" id="183260"/>
    <lineage>
        <taxon>Eukaryota</taxon>
        <taxon>Viridiplantae</taxon>
        <taxon>Streptophyta</taxon>
        <taxon>Embryophyta</taxon>
        <taxon>Tracheophyta</taxon>
        <taxon>Spermatophyta</taxon>
        <taxon>Magnoliopsida</taxon>
        <taxon>eudicotyledons</taxon>
        <taxon>Gunneridae</taxon>
        <taxon>Pentapetalae</taxon>
        <taxon>rosids</taxon>
        <taxon>malvids</taxon>
        <taxon>Malvales</taxon>
        <taxon>Malvaceae</taxon>
        <taxon>Malvoideae</taxon>
        <taxon>Hibiscus</taxon>
    </lineage>
</organism>
<dbReference type="SUPFAM" id="SSF46934">
    <property type="entry name" value="UBA-like"/>
    <property type="match status" value="1"/>
</dbReference>
<dbReference type="InterPro" id="IPR044277">
    <property type="entry name" value="GIP1"/>
</dbReference>
<comment type="caution">
    <text evidence="3">The sequence shown here is derived from an EMBL/GenBank/DDBJ whole genome shotgun (WGS) entry which is preliminary data.</text>
</comment>
<feature type="domain" description="GBF-interacting protein 1 N-terminal" evidence="2">
    <location>
        <begin position="21"/>
        <end position="81"/>
    </location>
</feature>
<dbReference type="Proteomes" id="UP001472677">
    <property type="component" value="Unassembled WGS sequence"/>
</dbReference>
<dbReference type="PANTHER" id="PTHR46775:SF2">
    <property type="entry name" value="GBF-INTERACTING PROTEIN 1-LIKE"/>
    <property type="match status" value="1"/>
</dbReference>
<dbReference type="PANTHER" id="PTHR46775">
    <property type="entry name" value="FLOCCULATION PROTEIN (DUF1296)"/>
    <property type="match status" value="1"/>
</dbReference>